<accession>A0A7U3YBG2</accession>
<dbReference type="InterPro" id="IPR007829">
    <property type="entry name" value="TM2"/>
</dbReference>
<keyword evidence="4 5" id="KW-0472">Membrane</keyword>
<dbReference type="EMBL" id="CP001536">
    <property type="protein sequence ID" value="ACN92940.1"/>
    <property type="molecule type" value="Genomic_DNA"/>
</dbReference>
<name>A0A7U3YBG2_BORBG</name>
<sequence>MRMFYFKKECKTMPKAIDEIYCHSCGKTIKKDAEICISCGVRNKQTENYNKLVVFLLCLFLGYLGVHRFYVGKIGTGILYLFTFGFLYVGALIDLIRIATNKFECK</sequence>
<geneLocation type="plasmid" evidence="7 8">
    <name>118a_cp32-5</name>
</geneLocation>
<evidence type="ECO:0000256" key="2">
    <source>
        <dbReference type="ARBA" id="ARBA00022692"/>
    </source>
</evidence>
<feature type="transmembrane region" description="Helical" evidence="5">
    <location>
        <begin position="52"/>
        <end position="71"/>
    </location>
</feature>
<organism evidence="7 8">
    <name type="scientific">Borreliella burgdorferi 118a</name>
    <dbReference type="NCBI Taxonomy" id="476210"/>
    <lineage>
        <taxon>Bacteria</taxon>
        <taxon>Pseudomonadati</taxon>
        <taxon>Spirochaetota</taxon>
        <taxon>Spirochaetia</taxon>
        <taxon>Spirochaetales</taxon>
        <taxon>Borreliaceae</taxon>
        <taxon>Borreliella</taxon>
    </lineage>
</organism>
<evidence type="ECO:0000256" key="3">
    <source>
        <dbReference type="ARBA" id="ARBA00022989"/>
    </source>
</evidence>
<evidence type="ECO:0000259" key="6">
    <source>
        <dbReference type="Pfam" id="PF05154"/>
    </source>
</evidence>
<dbReference type="PANTHER" id="PTHR21016">
    <property type="entry name" value="BETA-AMYLOID BINDING PROTEIN-RELATED"/>
    <property type="match status" value="1"/>
</dbReference>
<dbReference type="InterPro" id="IPR050932">
    <property type="entry name" value="TM2D1-3-like"/>
</dbReference>
<dbReference type="AlphaFoldDB" id="A0A7U3YBG2"/>
<dbReference type="GO" id="GO:0016020">
    <property type="term" value="C:membrane"/>
    <property type="evidence" value="ECO:0007669"/>
    <property type="project" value="UniProtKB-SubCell"/>
</dbReference>
<dbReference type="Proteomes" id="UP000006208">
    <property type="component" value="Plasmid 118a_cp32-5"/>
</dbReference>
<feature type="transmembrane region" description="Helical" evidence="5">
    <location>
        <begin position="77"/>
        <end position="96"/>
    </location>
</feature>
<evidence type="ECO:0000256" key="1">
    <source>
        <dbReference type="ARBA" id="ARBA00004141"/>
    </source>
</evidence>
<reference evidence="7 8" key="1">
    <citation type="journal article" date="2011" name="J. Bacteriol.">
        <title>Whole-genome sequences of thirteen isolates of Borrelia burgdorferi.</title>
        <authorList>
            <person name="Schutzer S.E."/>
            <person name="Fraser-Liggett C.M."/>
            <person name="Casjens S.R."/>
            <person name="Qiu W.G."/>
            <person name="Dunn J.J."/>
            <person name="Mongodin E.F."/>
            <person name="Luft B.J."/>
        </authorList>
    </citation>
    <scope>NUCLEOTIDE SEQUENCE [LARGE SCALE GENOMIC DNA]</scope>
    <source>
        <strain evidence="7 8">118a</strain>
        <plasmid evidence="7 8">118a_cp32-5</plasmid>
    </source>
</reference>
<evidence type="ECO:0000313" key="7">
    <source>
        <dbReference type="EMBL" id="ACN92940.1"/>
    </source>
</evidence>
<keyword evidence="7" id="KW-0614">Plasmid</keyword>
<dbReference type="PANTHER" id="PTHR21016:SF25">
    <property type="entry name" value="TM2 DOMAIN-CONTAINING PROTEIN DDB_G0277895-RELATED"/>
    <property type="match status" value="1"/>
</dbReference>
<proteinExistence type="predicted"/>
<evidence type="ECO:0000256" key="4">
    <source>
        <dbReference type="ARBA" id="ARBA00023136"/>
    </source>
</evidence>
<evidence type="ECO:0000256" key="5">
    <source>
        <dbReference type="SAM" id="Phobius"/>
    </source>
</evidence>
<keyword evidence="3 5" id="KW-1133">Transmembrane helix</keyword>
<evidence type="ECO:0000313" key="8">
    <source>
        <dbReference type="Proteomes" id="UP000006208"/>
    </source>
</evidence>
<keyword evidence="2 5" id="KW-0812">Transmembrane</keyword>
<protein>
    <submittedName>
        <fullName evidence="7">TM2 domain protein</fullName>
    </submittedName>
</protein>
<comment type="subcellular location">
    <subcellularLocation>
        <location evidence="1">Membrane</location>
        <topology evidence="1">Multi-pass membrane protein</topology>
    </subcellularLocation>
</comment>
<dbReference type="Pfam" id="PF05154">
    <property type="entry name" value="TM2"/>
    <property type="match status" value="1"/>
</dbReference>
<feature type="domain" description="TM2" evidence="6">
    <location>
        <begin position="48"/>
        <end position="96"/>
    </location>
</feature>
<gene>
    <name evidence="7" type="ORF">BBU118A_V26</name>
</gene>